<keyword evidence="3" id="KW-1185">Reference proteome</keyword>
<dbReference type="OrthoDB" id="7342392at2"/>
<dbReference type="RefSeq" id="WP_141893723.1">
    <property type="nucleotide sequence ID" value="NZ_BAABLH010000004.1"/>
</dbReference>
<evidence type="ECO:0000313" key="3">
    <source>
        <dbReference type="Proteomes" id="UP000320235"/>
    </source>
</evidence>
<organism evidence="2 3">
    <name type="scientific">Microbacterium kyungheense</name>
    <dbReference type="NCBI Taxonomy" id="1263636"/>
    <lineage>
        <taxon>Bacteria</taxon>
        <taxon>Bacillati</taxon>
        <taxon>Actinomycetota</taxon>
        <taxon>Actinomycetes</taxon>
        <taxon>Micrococcales</taxon>
        <taxon>Microbacteriaceae</taxon>
        <taxon>Microbacterium</taxon>
    </lineage>
</organism>
<accession>A0A543F0J4</accession>
<dbReference type="Gene3D" id="3.40.430.10">
    <property type="entry name" value="Dihydrofolate Reductase, subunit A"/>
    <property type="match status" value="1"/>
</dbReference>
<comment type="caution">
    <text evidence="2">The sequence shown here is derived from an EMBL/GenBank/DDBJ whole genome shotgun (WGS) entry which is preliminary data.</text>
</comment>
<evidence type="ECO:0000259" key="1">
    <source>
        <dbReference type="Pfam" id="PF01872"/>
    </source>
</evidence>
<dbReference type="SUPFAM" id="SSF53597">
    <property type="entry name" value="Dihydrofolate reductase-like"/>
    <property type="match status" value="1"/>
</dbReference>
<dbReference type="GO" id="GO:0009231">
    <property type="term" value="P:riboflavin biosynthetic process"/>
    <property type="evidence" value="ECO:0007669"/>
    <property type="project" value="InterPro"/>
</dbReference>
<reference evidence="2 3" key="1">
    <citation type="submission" date="2019-06" db="EMBL/GenBank/DDBJ databases">
        <title>Sequencing the genomes of 1000 actinobacteria strains.</title>
        <authorList>
            <person name="Klenk H.-P."/>
        </authorList>
    </citation>
    <scope>NUCLEOTIDE SEQUENCE [LARGE SCALE GENOMIC DNA]</scope>
    <source>
        <strain evidence="2 3">DSM 105492</strain>
    </source>
</reference>
<protein>
    <submittedName>
        <fullName evidence="2">RibD domain-containing protein</fullName>
    </submittedName>
</protein>
<name>A0A543F0J4_9MICO</name>
<feature type="domain" description="Bacterial bifunctional deaminase-reductase C-terminal" evidence="1">
    <location>
        <begin position="5"/>
        <end position="170"/>
    </location>
</feature>
<dbReference type="InterPro" id="IPR024072">
    <property type="entry name" value="DHFR-like_dom_sf"/>
</dbReference>
<dbReference type="InterPro" id="IPR002734">
    <property type="entry name" value="RibDG_C"/>
</dbReference>
<gene>
    <name evidence="2" type="ORF">FB391_1366</name>
</gene>
<dbReference type="Pfam" id="PF01872">
    <property type="entry name" value="RibD_C"/>
    <property type="match status" value="1"/>
</dbReference>
<sequence>MGRLIVVQYITLDGVVEDPDGRGGTPFGGWAMAYGPEGVAGDKFRLGSIFDTGVLLFGRRTWDHFSTLWPTRDNAFAQAMNRAEKAVVTSRPLPHDVWQNSHPVTASPVDWVTETLATRDVVVIGSHSVVDALRAADLVDEYRLITFPTAVGAGRRLFADAVQLELVSSDLTGPASLTVHRAHRTAA</sequence>
<dbReference type="AlphaFoldDB" id="A0A543F0J4"/>
<evidence type="ECO:0000313" key="2">
    <source>
        <dbReference type="EMBL" id="TQM27354.1"/>
    </source>
</evidence>
<dbReference type="Proteomes" id="UP000320235">
    <property type="component" value="Unassembled WGS sequence"/>
</dbReference>
<proteinExistence type="predicted"/>
<dbReference type="GO" id="GO:0008703">
    <property type="term" value="F:5-amino-6-(5-phosphoribosylamino)uracil reductase activity"/>
    <property type="evidence" value="ECO:0007669"/>
    <property type="project" value="InterPro"/>
</dbReference>
<dbReference type="EMBL" id="VFPE01000002">
    <property type="protein sequence ID" value="TQM27354.1"/>
    <property type="molecule type" value="Genomic_DNA"/>
</dbReference>